<gene>
    <name evidence="2" type="ORF">GPA22_12085</name>
</gene>
<evidence type="ECO:0008006" key="4">
    <source>
        <dbReference type="Google" id="ProtNLM"/>
    </source>
</evidence>
<dbReference type="RefSeq" id="WP_169256330.1">
    <property type="nucleotide sequence ID" value="NZ_WTVN01000017.1"/>
</dbReference>
<accession>A0ABX1PZC2</accession>
<dbReference type="Proteomes" id="UP000623795">
    <property type="component" value="Unassembled WGS sequence"/>
</dbReference>
<organism evidence="2 3">
    <name type="scientific">Aromatoleum toluvorans</name>
    <dbReference type="NCBI Taxonomy" id="92002"/>
    <lineage>
        <taxon>Bacteria</taxon>
        <taxon>Pseudomonadati</taxon>
        <taxon>Pseudomonadota</taxon>
        <taxon>Betaproteobacteria</taxon>
        <taxon>Rhodocyclales</taxon>
        <taxon>Rhodocyclaceae</taxon>
        <taxon>Aromatoleum</taxon>
    </lineage>
</organism>
<dbReference type="InterPro" id="IPR025262">
    <property type="entry name" value="QseG"/>
</dbReference>
<evidence type="ECO:0000313" key="2">
    <source>
        <dbReference type="EMBL" id="NMG44468.1"/>
    </source>
</evidence>
<name>A0ABX1PZC2_9RHOO</name>
<protein>
    <recommendedName>
        <fullName evidence="4">YfhG lipoprotein</fullName>
    </recommendedName>
</protein>
<proteinExistence type="predicted"/>
<comment type="caution">
    <text evidence="2">The sequence shown here is derived from an EMBL/GenBank/DDBJ whole genome shotgun (WGS) entry which is preliminary data.</text>
</comment>
<evidence type="ECO:0000313" key="3">
    <source>
        <dbReference type="Proteomes" id="UP000623795"/>
    </source>
</evidence>
<keyword evidence="3" id="KW-1185">Reference proteome</keyword>
<reference evidence="2 3" key="1">
    <citation type="submission" date="2019-12" db="EMBL/GenBank/DDBJ databases">
        <title>Comparative genomics gives insights into the taxonomy of the Azoarcus-Aromatoleum group and reveals separate origins of nif in the plant-associated Azoarcus and non-plant-associated Aromatoleum sub-groups.</title>
        <authorList>
            <person name="Lafos M."/>
            <person name="Maluk M."/>
            <person name="Batista M."/>
            <person name="Junghare M."/>
            <person name="Carmona M."/>
            <person name="Faoro H."/>
            <person name="Cruz L.M."/>
            <person name="Battistoni F."/>
            <person name="De Souza E."/>
            <person name="Pedrosa F."/>
            <person name="Chen W.-M."/>
            <person name="Poole P.S."/>
            <person name="Dixon R.A."/>
            <person name="James E.K."/>
        </authorList>
    </citation>
    <scope>NUCLEOTIDE SEQUENCE [LARGE SCALE GENOMIC DNA]</scope>
    <source>
        <strain evidence="2 3">Td21</strain>
    </source>
</reference>
<dbReference type="Pfam" id="PF13942">
    <property type="entry name" value="Lipoprotein_20"/>
    <property type="match status" value="1"/>
</dbReference>
<evidence type="ECO:0000256" key="1">
    <source>
        <dbReference type="SAM" id="MobiDB-lite"/>
    </source>
</evidence>
<feature type="compositionally biased region" description="Basic and acidic residues" evidence="1">
    <location>
        <begin position="178"/>
        <end position="188"/>
    </location>
</feature>
<sequence>MRSDFQHELRLAARDALGHRGAAALLCVLALAGSLAGCASVRSASAELPALPPIPPMPQILTNRSTPLQTALAYHETLRGMNASELARERSAQSGAGNAPLAQIKQAMLLSHPPQGATSLQRAQSLLEALNASEKADAVALQPLARVLAEQVQERLRLESTAERLTQQLERTGQQLKDAQKQGEELQAKLDALTEIERTLPARPSASTPTQSTPRERRTEK</sequence>
<feature type="region of interest" description="Disordered" evidence="1">
    <location>
        <begin position="173"/>
        <end position="221"/>
    </location>
</feature>
<dbReference type="EMBL" id="WTVN01000017">
    <property type="protein sequence ID" value="NMG44468.1"/>
    <property type="molecule type" value="Genomic_DNA"/>
</dbReference>